<gene>
    <name evidence="5" type="ORF">QYM36_012454</name>
</gene>
<dbReference type="GO" id="GO:0030866">
    <property type="term" value="P:cortical actin cytoskeleton organization"/>
    <property type="evidence" value="ECO:0007669"/>
    <property type="project" value="TreeGrafter"/>
</dbReference>
<dbReference type="InterPro" id="IPR042201">
    <property type="entry name" value="FH2_Formin_sf"/>
</dbReference>
<evidence type="ECO:0000313" key="5">
    <source>
        <dbReference type="EMBL" id="KAK2711270.1"/>
    </source>
</evidence>
<reference evidence="5" key="1">
    <citation type="submission" date="2023-07" db="EMBL/GenBank/DDBJ databases">
        <title>Chromosome-level genome assembly of Artemia franciscana.</title>
        <authorList>
            <person name="Jo E."/>
        </authorList>
    </citation>
    <scope>NUCLEOTIDE SEQUENCE</scope>
    <source>
        <tissue evidence="5">Whole body</tissue>
    </source>
</reference>
<feature type="region of interest" description="Disordered" evidence="2">
    <location>
        <begin position="493"/>
        <end position="517"/>
    </location>
</feature>
<dbReference type="GO" id="GO:0051015">
    <property type="term" value="F:actin filament binding"/>
    <property type="evidence" value="ECO:0007669"/>
    <property type="project" value="TreeGrafter"/>
</dbReference>
<dbReference type="PROSITE" id="PS51444">
    <property type="entry name" value="FH2"/>
    <property type="match status" value="1"/>
</dbReference>
<name>A0AA88L7U5_ARTSF</name>
<sequence>VKGTIFSELDDEKVFAVIDFHEFEEQFKLGNQAMSNRSSGSSEIDGFATIGSKRFKKPEATSVLEHTRLRNIAYALTAGVGGALDPLRPLNLRLKIFSADNFRALRNTAISRRKLEHPLETIVQAVNLLDLKTLKIDMVEILQRMVPTDIEVKAYRDYVNSGKSVDLLTEEDKFLFQLTKVDRLATKLNVMNYIANFYDNVHLIQPQIQTIHAASRSIHQSKKLKRLLEIVLAFGNYMNSARRGPAYGFKLQSLDALTDTKTADKKLSLLHYIAETVGAKFPEVTGFDAELRFLEKAAGISLENLGTDVHELDKGMELAKKELEFRKELRDEKHHIVLKSLSVHDPSNCATPSVSLSLPKDMYRDFLGNAESKLVRLRTEMKNAQEAFSECAAYFGESPKQLDAGMFFGLFARFVKAYKTIFMSEHAQRTENTVSDIHNSLALFITDAVISELKLKTKNVQEKKILPTEDVYHGALEDILLGLKSEPYRRADALRRSQRRRNASVRMSRGGSEEIDV</sequence>
<dbReference type="Pfam" id="PF02181">
    <property type="entry name" value="FH2"/>
    <property type="match status" value="1"/>
</dbReference>
<evidence type="ECO:0000256" key="1">
    <source>
        <dbReference type="ARBA" id="ARBA00023449"/>
    </source>
</evidence>
<dbReference type="SUPFAM" id="SSF101447">
    <property type="entry name" value="Formin homology 2 domain (FH2 domain)"/>
    <property type="match status" value="1"/>
</dbReference>
<keyword evidence="6" id="KW-1185">Reference proteome</keyword>
<accession>A0AA88L7U5</accession>
<dbReference type="PROSITE" id="PS51231">
    <property type="entry name" value="DAD"/>
    <property type="match status" value="1"/>
</dbReference>
<dbReference type="GO" id="GO:0008360">
    <property type="term" value="P:regulation of cell shape"/>
    <property type="evidence" value="ECO:0007669"/>
    <property type="project" value="TreeGrafter"/>
</dbReference>
<feature type="domain" description="FH2" evidence="4">
    <location>
        <begin position="1"/>
        <end position="444"/>
    </location>
</feature>
<dbReference type="AlphaFoldDB" id="A0AA88L7U5"/>
<dbReference type="PANTHER" id="PTHR45857">
    <property type="entry name" value="FORMIN-LIKE PROTEIN"/>
    <property type="match status" value="1"/>
</dbReference>
<protein>
    <recommendedName>
        <fullName evidence="7">FH2 domain-containing protein</fullName>
    </recommendedName>
</protein>
<dbReference type="PANTHER" id="PTHR45857:SF4">
    <property type="entry name" value="FORMIN-LIKE PROTEIN"/>
    <property type="match status" value="1"/>
</dbReference>
<feature type="non-terminal residue" evidence="5">
    <location>
        <position position="1"/>
    </location>
</feature>
<comment type="similarity">
    <text evidence="1">Belongs to the formin homology family.</text>
</comment>
<proteinExistence type="inferred from homology"/>
<feature type="domain" description="DAD" evidence="3">
    <location>
        <begin position="469"/>
        <end position="502"/>
    </location>
</feature>
<evidence type="ECO:0000259" key="3">
    <source>
        <dbReference type="PROSITE" id="PS51231"/>
    </source>
</evidence>
<organism evidence="5 6">
    <name type="scientific">Artemia franciscana</name>
    <name type="common">Brine shrimp</name>
    <name type="synonym">Artemia sanfranciscana</name>
    <dbReference type="NCBI Taxonomy" id="6661"/>
    <lineage>
        <taxon>Eukaryota</taxon>
        <taxon>Metazoa</taxon>
        <taxon>Ecdysozoa</taxon>
        <taxon>Arthropoda</taxon>
        <taxon>Crustacea</taxon>
        <taxon>Branchiopoda</taxon>
        <taxon>Anostraca</taxon>
        <taxon>Artemiidae</taxon>
        <taxon>Artemia</taxon>
    </lineage>
</organism>
<dbReference type="InterPro" id="IPR014767">
    <property type="entry name" value="DAD_dom"/>
</dbReference>
<comment type="caution">
    <text evidence="5">The sequence shown here is derived from an EMBL/GenBank/DDBJ whole genome shotgun (WGS) entry which is preliminary data.</text>
</comment>
<dbReference type="GO" id="GO:0005829">
    <property type="term" value="C:cytosol"/>
    <property type="evidence" value="ECO:0007669"/>
    <property type="project" value="TreeGrafter"/>
</dbReference>
<dbReference type="InterPro" id="IPR043592">
    <property type="entry name" value="FMNL_animal"/>
</dbReference>
<evidence type="ECO:0000259" key="4">
    <source>
        <dbReference type="PROSITE" id="PS51444"/>
    </source>
</evidence>
<evidence type="ECO:0008006" key="7">
    <source>
        <dbReference type="Google" id="ProtNLM"/>
    </source>
</evidence>
<dbReference type="Gene3D" id="1.20.58.2220">
    <property type="entry name" value="Formin, FH2 domain"/>
    <property type="match status" value="1"/>
</dbReference>
<dbReference type="InterPro" id="IPR015425">
    <property type="entry name" value="FH2_Formin"/>
</dbReference>
<dbReference type="Proteomes" id="UP001187531">
    <property type="component" value="Unassembled WGS sequence"/>
</dbReference>
<dbReference type="EMBL" id="JAVRJZ010000016">
    <property type="protein sequence ID" value="KAK2711270.1"/>
    <property type="molecule type" value="Genomic_DNA"/>
</dbReference>
<evidence type="ECO:0000256" key="2">
    <source>
        <dbReference type="SAM" id="MobiDB-lite"/>
    </source>
</evidence>
<evidence type="ECO:0000313" key="6">
    <source>
        <dbReference type="Proteomes" id="UP001187531"/>
    </source>
</evidence>
<dbReference type="GO" id="GO:0016477">
    <property type="term" value="P:cell migration"/>
    <property type="evidence" value="ECO:0007669"/>
    <property type="project" value="TreeGrafter"/>
</dbReference>
<dbReference type="SMART" id="SM00498">
    <property type="entry name" value="FH2"/>
    <property type="match status" value="1"/>
</dbReference>